<sequence length="64" mass="6688">MTGKVRVMKRTKAANVVKGVGIAMAIGGATAWVGSTMMETSKMGSIKKSASKAMKSVSNFMESM</sequence>
<gene>
    <name evidence="2" type="ORF">SDC9_191468</name>
</gene>
<keyword evidence="1" id="KW-0812">Transmembrane</keyword>
<accession>A0A645HY25</accession>
<name>A0A645HY25_9ZZZZ</name>
<organism evidence="2">
    <name type="scientific">bioreactor metagenome</name>
    <dbReference type="NCBI Taxonomy" id="1076179"/>
    <lineage>
        <taxon>unclassified sequences</taxon>
        <taxon>metagenomes</taxon>
        <taxon>ecological metagenomes</taxon>
    </lineage>
</organism>
<comment type="caution">
    <text evidence="2">The sequence shown here is derived from an EMBL/GenBank/DDBJ whole genome shotgun (WGS) entry which is preliminary data.</text>
</comment>
<evidence type="ECO:0000256" key="1">
    <source>
        <dbReference type="SAM" id="Phobius"/>
    </source>
</evidence>
<protein>
    <submittedName>
        <fullName evidence="2">Uncharacterized protein</fullName>
    </submittedName>
</protein>
<dbReference type="EMBL" id="VSSQ01102633">
    <property type="protein sequence ID" value="MPN43907.1"/>
    <property type="molecule type" value="Genomic_DNA"/>
</dbReference>
<feature type="transmembrane region" description="Helical" evidence="1">
    <location>
        <begin position="20"/>
        <end position="38"/>
    </location>
</feature>
<dbReference type="AlphaFoldDB" id="A0A645HY25"/>
<evidence type="ECO:0000313" key="2">
    <source>
        <dbReference type="EMBL" id="MPN43907.1"/>
    </source>
</evidence>
<keyword evidence="1" id="KW-1133">Transmembrane helix</keyword>
<proteinExistence type="predicted"/>
<reference evidence="2" key="1">
    <citation type="submission" date="2019-08" db="EMBL/GenBank/DDBJ databases">
        <authorList>
            <person name="Kucharzyk K."/>
            <person name="Murdoch R.W."/>
            <person name="Higgins S."/>
            <person name="Loffler F."/>
        </authorList>
    </citation>
    <scope>NUCLEOTIDE SEQUENCE</scope>
</reference>
<keyword evidence="1" id="KW-0472">Membrane</keyword>